<dbReference type="EMBL" id="JASBWR010000094">
    <property type="protein sequence ID" value="KAJ9096273.1"/>
    <property type="molecule type" value="Genomic_DNA"/>
</dbReference>
<accession>A0ACC2VB15</accession>
<reference evidence="1" key="1">
    <citation type="submission" date="2023-04" db="EMBL/GenBank/DDBJ databases">
        <title>Draft Genome sequencing of Naganishia species isolated from polar environments using Oxford Nanopore Technology.</title>
        <authorList>
            <person name="Leo P."/>
            <person name="Venkateswaran K."/>
        </authorList>
    </citation>
    <scope>NUCLEOTIDE SEQUENCE</scope>
    <source>
        <strain evidence="1">MNA-CCFEE 5261</strain>
    </source>
</reference>
<gene>
    <name evidence="1" type="ORF">QFC19_007237</name>
</gene>
<organism evidence="1 2">
    <name type="scientific">Naganishia cerealis</name>
    <dbReference type="NCBI Taxonomy" id="610337"/>
    <lineage>
        <taxon>Eukaryota</taxon>
        <taxon>Fungi</taxon>
        <taxon>Dikarya</taxon>
        <taxon>Basidiomycota</taxon>
        <taxon>Agaricomycotina</taxon>
        <taxon>Tremellomycetes</taxon>
        <taxon>Filobasidiales</taxon>
        <taxon>Filobasidiaceae</taxon>
        <taxon>Naganishia</taxon>
    </lineage>
</organism>
<protein>
    <submittedName>
        <fullName evidence="1">Uncharacterized protein</fullName>
    </submittedName>
</protein>
<proteinExistence type="predicted"/>
<comment type="caution">
    <text evidence="1">The sequence shown here is derived from an EMBL/GenBank/DDBJ whole genome shotgun (WGS) entry which is preliminary data.</text>
</comment>
<name>A0ACC2VB15_9TREE</name>
<keyword evidence="2" id="KW-1185">Reference proteome</keyword>
<evidence type="ECO:0000313" key="1">
    <source>
        <dbReference type="EMBL" id="KAJ9096273.1"/>
    </source>
</evidence>
<sequence>MSQSIALGSQDLEFLTAQRQIEETQLADGTHVENPLVVNEEINFKKEEFAKLKFQYLEQETREKFLRAILSSPPLYVEQKDIDEYETQNREKKAELKSHKTSLNTTIQNIQEKNSQNVSLYHDLQVKLNDTDEILKEISEMESSLRSLFPKDPQLVDAMLQPDVGDDNLFNIGSSAQQKLARVQSEQARVEALLSARKQAQRDRQDEISKLSQQLEMVHHDIDAASKSTTTKQDPQQSRAQWIKQMTEILQETGIKLEVTQSQEGRYKIKASTDKKNIETELDATELDGKAVSHLYQDIMG</sequence>
<evidence type="ECO:0000313" key="2">
    <source>
        <dbReference type="Proteomes" id="UP001241377"/>
    </source>
</evidence>
<dbReference type="Proteomes" id="UP001241377">
    <property type="component" value="Unassembled WGS sequence"/>
</dbReference>